<gene>
    <name evidence="2" type="ORF">GCM10022402_49950</name>
</gene>
<feature type="transmembrane region" description="Helical" evidence="1">
    <location>
        <begin position="31"/>
        <end position="48"/>
    </location>
</feature>
<evidence type="ECO:0000313" key="3">
    <source>
        <dbReference type="Proteomes" id="UP001500908"/>
    </source>
</evidence>
<keyword evidence="1" id="KW-1133">Transmembrane helix</keyword>
<evidence type="ECO:0008006" key="4">
    <source>
        <dbReference type="Google" id="ProtNLM"/>
    </source>
</evidence>
<feature type="transmembrane region" description="Helical" evidence="1">
    <location>
        <begin position="129"/>
        <end position="153"/>
    </location>
</feature>
<comment type="caution">
    <text evidence="2">The sequence shown here is derived from an EMBL/GenBank/DDBJ whole genome shotgun (WGS) entry which is preliminary data.</text>
</comment>
<evidence type="ECO:0000256" key="1">
    <source>
        <dbReference type="SAM" id="Phobius"/>
    </source>
</evidence>
<protein>
    <recommendedName>
        <fullName evidence="4">PH domain-containing protein</fullName>
    </recommendedName>
</protein>
<dbReference type="Proteomes" id="UP001500908">
    <property type="component" value="Unassembled WGS sequence"/>
</dbReference>
<sequence length="278" mass="28798">MRRVRDIALFSALTAVSAVVALTGEPVGGLVFLVFFGGGGAVYLSLTWQRTGRSSTRQGQTPPLEHGTLPGAEKYTAHPVGVIFPSKRRTGAITALGSAAFVLIGAALLTDTLASSPSAPPGEASGSLFAAVLGAVTIGVFGSFGTLGVASALRARGGIALLPEGIYLRAPAGRAWVRWDDLADVALRSDGTKATGPVGSYIKVRARSADAIVLTGPNRWLHGINRGSYGMDMGYPCQFLRHAPEPVLAAIRRYRAAPSAREHLANPAVVDDLGDGGR</sequence>
<keyword evidence="1" id="KW-0472">Membrane</keyword>
<evidence type="ECO:0000313" key="2">
    <source>
        <dbReference type="EMBL" id="GAA3766934.1"/>
    </source>
</evidence>
<reference evidence="3" key="1">
    <citation type="journal article" date="2019" name="Int. J. Syst. Evol. Microbiol.">
        <title>The Global Catalogue of Microorganisms (GCM) 10K type strain sequencing project: providing services to taxonomists for standard genome sequencing and annotation.</title>
        <authorList>
            <consortium name="The Broad Institute Genomics Platform"/>
            <consortium name="The Broad Institute Genome Sequencing Center for Infectious Disease"/>
            <person name="Wu L."/>
            <person name="Ma J."/>
        </authorList>
    </citation>
    <scope>NUCLEOTIDE SEQUENCE [LARGE SCALE GENOMIC DNA]</scope>
    <source>
        <strain evidence="3">JCM 17137</strain>
    </source>
</reference>
<name>A0ABP7GK71_9ACTN</name>
<dbReference type="RefSeq" id="WP_344977538.1">
    <property type="nucleotide sequence ID" value="NZ_BAABDD010000057.1"/>
</dbReference>
<feature type="transmembrane region" description="Helical" evidence="1">
    <location>
        <begin position="91"/>
        <end position="109"/>
    </location>
</feature>
<dbReference type="EMBL" id="BAABDD010000057">
    <property type="protein sequence ID" value="GAA3766934.1"/>
    <property type="molecule type" value="Genomic_DNA"/>
</dbReference>
<proteinExistence type="predicted"/>
<keyword evidence="3" id="KW-1185">Reference proteome</keyword>
<keyword evidence="1" id="KW-0812">Transmembrane</keyword>
<organism evidence="2 3">
    <name type="scientific">Salinactinospora qingdaonensis</name>
    <dbReference type="NCBI Taxonomy" id="702744"/>
    <lineage>
        <taxon>Bacteria</taxon>
        <taxon>Bacillati</taxon>
        <taxon>Actinomycetota</taxon>
        <taxon>Actinomycetes</taxon>
        <taxon>Streptosporangiales</taxon>
        <taxon>Nocardiopsidaceae</taxon>
        <taxon>Salinactinospora</taxon>
    </lineage>
</organism>
<accession>A0ABP7GK71</accession>